<keyword evidence="3" id="KW-1185">Reference proteome</keyword>
<evidence type="ECO:0000256" key="1">
    <source>
        <dbReference type="SAM" id="SignalP"/>
    </source>
</evidence>
<dbReference type="Proteomes" id="UP001280121">
    <property type="component" value="Unassembled WGS sequence"/>
</dbReference>
<sequence>MAFLAMLALVLSTMAPVSQLHHQFQKKKFLTTFLSMILATGSTVEKVHAIGHLHINTYVNAILGFPIFSTYLTFHATVNVHWVPTVVVLGLQFHAKNQIMEVKVRWIVQTKSKYL</sequence>
<evidence type="ECO:0000313" key="3">
    <source>
        <dbReference type="Proteomes" id="UP001280121"/>
    </source>
</evidence>
<evidence type="ECO:0000313" key="2">
    <source>
        <dbReference type="EMBL" id="KAK2637790.1"/>
    </source>
</evidence>
<protein>
    <submittedName>
        <fullName evidence="2">Uncharacterized protein</fullName>
    </submittedName>
</protein>
<dbReference type="AlphaFoldDB" id="A0AAD9TKH8"/>
<organism evidence="2 3">
    <name type="scientific">Dipteronia dyeriana</name>
    <dbReference type="NCBI Taxonomy" id="168575"/>
    <lineage>
        <taxon>Eukaryota</taxon>
        <taxon>Viridiplantae</taxon>
        <taxon>Streptophyta</taxon>
        <taxon>Embryophyta</taxon>
        <taxon>Tracheophyta</taxon>
        <taxon>Spermatophyta</taxon>
        <taxon>Magnoliopsida</taxon>
        <taxon>eudicotyledons</taxon>
        <taxon>Gunneridae</taxon>
        <taxon>Pentapetalae</taxon>
        <taxon>rosids</taxon>
        <taxon>malvids</taxon>
        <taxon>Sapindales</taxon>
        <taxon>Sapindaceae</taxon>
        <taxon>Hippocastanoideae</taxon>
        <taxon>Acereae</taxon>
        <taxon>Dipteronia</taxon>
    </lineage>
</organism>
<dbReference type="EMBL" id="JANJYI010000008">
    <property type="protein sequence ID" value="KAK2637790.1"/>
    <property type="molecule type" value="Genomic_DNA"/>
</dbReference>
<comment type="caution">
    <text evidence="2">The sequence shown here is derived from an EMBL/GenBank/DDBJ whole genome shotgun (WGS) entry which is preliminary data.</text>
</comment>
<feature type="signal peptide" evidence="1">
    <location>
        <begin position="1"/>
        <end position="19"/>
    </location>
</feature>
<name>A0AAD9TKH8_9ROSI</name>
<reference evidence="2" key="1">
    <citation type="journal article" date="2023" name="Plant J.">
        <title>Genome sequences and population genomics provide insights into the demographic history, inbreeding, and mutation load of two 'living fossil' tree species of Dipteronia.</title>
        <authorList>
            <person name="Feng Y."/>
            <person name="Comes H.P."/>
            <person name="Chen J."/>
            <person name="Zhu S."/>
            <person name="Lu R."/>
            <person name="Zhang X."/>
            <person name="Li P."/>
            <person name="Qiu J."/>
            <person name="Olsen K.M."/>
            <person name="Qiu Y."/>
        </authorList>
    </citation>
    <scope>NUCLEOTIDE SEQUENCE</scope>
    <source>
        <strain evidence="2">KIB01</strain>
    </source>
</reference>
<proteinExistence type="predicted"/>
<feature type="chain" id="PRO_5042109219" evidence="1">
    <location>
        <begin position="20"/>
        <end position="115"/>
    </location>
</feature>
<accession>A0AAD9TKH8</accession>
<gene>
    <name evidence="2" type="ORF">Ddye_025585</name>
</gene>
<keyword evidence="1" id="KW-0732">Signal</keyword>